<dbReference type="GO" id="GO:0042302">
    <property type="term" value="F:structural constituent of cuticle"/>
    <property type="evidence" value="ECO:0007669"/>
    <property type="project" value="UniProtKB-UniRule"/>
</dbReference>
<feature type="signal peptide" evidence="2">
    <location>
        <begin position="1"/>
        <end position="19"/>
    </location>
</feature>
<evidence type="ECO:0000256" key="1">
    <source>
        <dbReference type="PROSITE-ProRule" id="PRU00497"/>
    </source>
</evidence>
<dbReference type="GeneID" id="113212758"/>
<dbReference type="Proteomes" id="UP000504606">
    <property type="component" value="Unplaced"/>
</dbReference>
<proteinExistence type="predicted"/>
<gene>
    <name evidence="4" type="primary">LOC113212758</name>
</gene>
<dbReference type="Pfam" id="PF00379">
    <property type="entry name" value="Chitin_bind_4"/>
    <property type="match status" value="1"/>
</dbReference>
<feature type="chain" id="PRO_5039013725" evidence="2">
    <location>
        <begin position="20"/>
        <end position="99"/>
    </location>
</feature>
<keyword evidence="2" id="KW-0732">Signal</keyword>
<accession>A0A6J1T294</accession>
<dbReference type="AlphaFoldDB" id="A0A6J1T294"/>
<reference evidence="4" key="1">
    <citation type="submission" date="2025-08" db="UniProtKB">
        <authorList>
            <consortium name="RefSeq"/>
        </authorList>
    </citation>
    <scope>IDENTIFICATION</scope>
    <source>
        <tissue evidence="4">Whole organism</tissue>
    </source>
</reference>
<organism evidence="3 4">
    <name type="scientific">Frankliniella occidentalis</name>
    <name type="common">Western flower thrips</name>
    <name type="synonym">Euthrips occidentalis</name>
    <dbReference type="NCBI Taxonomy" id="133901"/>
    <lineage>
        <taxon>Eukaryota</taxon>
        <taxon>Metazoa</taxon>
        <taxon>Ecdysozoa</taxon>
        <taxon>Arthropoda</taxon>
        <taxon>Hexapoda</taxon>
        <taxon>Insecta</taxon>
        <taxon>Pterygota</taxon>
        <taxon>Neoptera</taxon>
        <taxon>Paraneoptera</taxon>
        <taxon>Thysanoptera</taxon>
        <taxon>Terebrantia</taxon>
        <taxon>Thripoidea</taxon>
        <taxon>Thripidae</taxon>
        <taxon>Frankliniella</taxon>
    </lineage>
</organism>
<dbReference type="OrthoDB" id="6368834at2759"/>
<protein>
    <submittedName>
        <fullName evidence="4">Flexible cuticle protein 12-like</fullName>
    </submittedName>
</protein>
<name>A0A6J1T294_FRAOC</name>
<dbReference type="PROSITE" id="PS51155">
    <property type="entry name" value="CHIT_BIND_RR_2"/>
    <property type="match status" value="1"/>
</dbReference>
<sequence>MRTSVIILAVLAAVAAASAQAPFYRILQHDLQRDANGQAFQLRFLTENGISHSDQGTLRASPEGQVLVRQGESEYVDPAGMRHRLTFTADENGYRPVLQ</sequence>
<keyword evidence="3" id="KW-1185">Reference proteome</keyword>
<keyword evidence="1" id="KW-0193">Cuticle</keyword>
<dbReference type="KEGG" id="foc:113212758"/>
<evidence type="ECO:0000313" key="4">
    <source>
        <dbReference type="RefSeq" id="XP_026287363.2"/>
    </source>
</evidence>
<dbReference type="RefSeq" id="XP_026287363.2">
    <property type="nucleotide sequence ID" value="XM_026431578.2"/>
</dbReference>
<evidence type="ECO:0000313" key="3">
    <source>
        <dbReference type="Proteomes" id="UP000504606"/>
    </source>
</evidence>
<dbReference type="InterPro" id="IPR000618">
    <property type="entry name" value="Insect_cuticle"/>
</dbReference>
<evidence type="ECO:0000256" key="2">
    <source>
        <dbReference type="SAM" id="SignalP"/>
    </source>
</evidence>